<evidence type="ECO:0000259" key="4">
    <source>
        <dbReference type="PROSITE" id="PS50932"/>
    </source>
</evidence>
<dbReference type="OrthoDB" id="59108at2"/>
<keyword evidence="3" id="KW-0804">Transcription</keyword>
<keyword evidence="2" id="KW-0238">DNA-binding</keyword>
<dbReference type="CDD" id="cd06279">
    <property type="entry name" value="PBP1_LacI-like"/>
    <property type="match status" value="1"/>
</dbReference>
<dbReference type="EMBL" id="AXCZ01000043">
    <property type="protein sequence ID" value="KGM13435.1"/>
    <property type="molecule type" value="Genomic_DNA"/>
</dbReference>
<dbReference type="InterPro" id="IPR010982">
    <property type="entry name" value="Lambda_DNA-bd_dom_sf"/>
</dbReference>
<dbReference type="Proteomes" id="UP000054314">
    <property type="component" value="Unassembled WGS sequence"/>
</dbReference>
<evidence type="ECO:0000256" key="1">
    <source>
        <dbReference type="ARBA" id="ARBA00023015"/>
    </source>
</evidence>
<sequence>MARVTLQTIADRVGVSRMTVSNAFSRPDQLSSQLRATILATAEELGYVGPDPSARALARGTTGAVGVLLTHSMRTAFRDDIATGFFGAVAHELAPTGLAVTLLPSYGSAEVIPARDVPMDGALVYACPEDAPALGWLVRRRLPLVFVDCQDGRRAASVTLDEDGGAAEAAQHLVDLGHRHVGLLTISFDGPHGVVADPHTAGAGFVPRARAEGWLRVLEGTDVRLTAVQVPDNTESDGYDGARTLLTLPDRPTAILCFSDVMAWSAVCAAGDLGLQVPDEVSVVGFDDSPLARRVRPDLTTVRQDLEAKGKAAARTLTEAIGRHRAGNPEVPEDVVLPTSLVVRGSTAPPPAA</sequence>
<dbReference type="Pfam" id="PF13377">
    <property type="entry name" value="Peripla_BP_3"/>
    <property type="match status" value="1"/>
</dbReference>
<dbReference type="PANTHER" id="PTHR30146:SF138">
    <property type="entry name" value="TRANSCRIPTIONAL REGULATORY PROTEIN"/>
    <property type="match status" value="1"/>
</dbReference>
<dbReference type="InterPro" id="IPR028082">
    <property type="entry name" value="Peripla_BP_I"/>
</dbReference>
<evidence type="ECO:0000313" key="5">
    <source>
        <dbReference type="EMBL" id="KGM13435.1"/>
    </source>
</evidence>
<dbReference type="CDD" id="cd01392">
    <property type="entry name" value="HTH_LacI"/>
    <property type="match status" value="1"/>
</dbReference>
<feature type="domain" description="HTH lacI-type" evidence="4">
    <location>
        <begin position="4"/>
        <end position="59"/>
    </location>
</feature>
<name>A0A0A0BZR4_9CELL</name>
<dbReference type="Gene3D" id="3.40.50.2300">
    <property type="match status" value="2"/>
</dbReference>
<dbReference type="SMART" id="SM00354">
    <property type="entry name" value="HTH_LACI"/>
    <property type="match status" value="1"/>
</dbReference>
<evidence type="ECO:0000256" key="2">
    <source>
        <dbReference type="ARBA" id="ARBA00023125"/>
    </source>
</evidence>
<dbReference type="PROSITE" id="PS50932">
    <property type="entry name" value="HTH_LACI_2"/>
    <property type="match status" value="1"/>
</dbReference>
<protein>
    <submittedName>
        <fullName evidence="5">LacI family transcriptional regulator</fullName>
    </submittedName>
</protein>
<keyword evidence="1" id="KW-0805">Transcription regulation</keyword>
<evidence type="ECO:0000256" key="3">
    <source>
        <dbReference type="ARBA" id="ARBA00023163"/>
    </source>
</evidence>
<evidence type="ECO:0000313" key="6">
    <source>
        <dbReference type="Proteomes" id="UP000054314"/>
    </source>
</evidence>
<gene>
    <name evidence="5" type="ORF">N869_14085</name>
</gene>
<dbReference type="GO" id="GO:0000976">
    <property type="term" value="F:transcription cis-regulatory region binding"/>
    <property type="evidence" value="ECO:0007669"/>
    <property type="project" value="TreeGrafter"/>
</dbReference>
<dbReference type="InterPro" id="IPR000843">
    <property type="entry name" value="HTH_LacI"/>
</dbReference>
<dbReference type="GO" id="GO:0003700">
    <property type="term" value="F:DNA-binding transcription factor activity"/>
    <property type="evidence" value="ECO:0007669"/>
    <property type="project" value="TreeGrafter"/>
</dbReference>
<dbReference type="PANTHER" id="PTHR30146">
    <property type="entry name" value="LACI-RELATED TRANSCRIPTIONAL REPRESSOR"/>
    <property type="match status" value="1"/>
</dbReference>
<reference evidence="5 6" key="1">
    <citation type="submission" date="2013-08" db="EMBL/GenBank/DDBJ databases">
        <title>Genome sequencing of Cellulomonas bogoriensis 69B4.</title>
        <authorList>
            <person name="Chen F."/>
            <person name="Li Y."/>
            <person name="Wang G."/>
        </authorList>
    </citation>
    <scope>NUCLEOTIDE SEQUENCE [LARGE SCALE GENOMIC DNA]</scope>
    <source>
        <strain evidence="5 6">69B4</strain>
    </source>
</reference>
<dbReference type="InterPro" id="IPR046335">
    <property type="entry name" value="LacI/GalR-like_sensor"/>
</dbReference>
<keyword evidence="6" id="KW-1185">Reference proteome</keyword>
<organism evidence="5 6">
    <name type="scientific">Cellulomonas bogoriensis 69B4 = DSM 16987</name>
    <dbReference type="NCBI Taxonomy" id="1386082"/>
    <lineage>
        <taxon>Bacteria</taxon>
        <taxon>Bacillati</taxon>
        <taxon>Actinomycetota</taxon>
        <taxon>Actinomycetes</taxon>
        <taxon>Micrococcales</taxon>
        <taxon>Cellulomonadaceae</taxon>
        <taxon>Cellulomonas</taxon>
    </lineage>
</organism>
<dbReference type="RefSeq" id="WP_035059242.1">
    <property type="nucleotide sequence ID" value="NZ_AXCZ01000043.1"/>
</dbReference>
<dbReference type="AlphaFoldDB" id="A0A0A0BZR4"/>
<dbReference type="SUPFAM" id="SSF53822">
    <property type="entry name" value="Periplasmic binding protein-like I"/>
    <property type="match status" value="1"/>
</dbReference>
<accession>A0A0A0BZR4</accession>
<dbReference type="SUPFAM" id="SSF47413">
    <property type="entry name" value="lambda repressor-like DNA-binding domains"/>
    <property type="match status" value="1"/>
</dbReference>
<dbReference type="Pfam" id="PF00356">
    <property type="entry name" value="LacI"/>
    <property type="match status" value="1"/>
</dbReference>
<proteinExistence type="predicted"/>
<comment type="caution">
    <text evidence="5">The sequence shown here is derived from an EMBL/GenBank/DDBJ whole genome shotgun (WGS) entry which is preliminary data.</text>
</comment>
<dbReference type="Gene3D" id="1.10.260.40">
    <property type="entry name" value="lambda repressor-like DNA-binding domains"/>
    <property type="match status" value="1"/>
</dbReference>